<organism evidence="13 14">
    <name type="scientific">Burkholderia vietnamiensis (strain G4 / LMG 22486)</name>
    <name type="common">Burkholderia cepacia (strain R1808)</name>
    <dbReference type="NCBI Taxonomy" id="269482"/>
    <lineage>
        <taxon>Bacteria</taxon>
        <taxon>Pseudomonadati</taxon>
        <taxon>Pseudomonadota</taxon>
        <taxon>Betaproteobacteria</taxon>
        <taxon>Burkholderiales</taxon>
        <taxon>Burkholderiaceae</taxon>
        <taxon>Burkholderia</taxon>
        <taxon>Burkholderia cepacia complex</taxon>
    </lineage>
</organism>
<dbReference type="HOGENOM" id="CLU_010186_7_0_4"/>
<dbReference type="NCBIfam" id="NF045515">
    <property type="entry name" value="Glp_gephyrin"/>
    <property type="match status" value="1"/>
</dbReference>
<dbReference type="InterPro" id="IPR036425">
    <property type="entry name" value="MoaB/Mog-like_dom_sf"/>
</dbReference>
<dbReference type="Gene3D" id="2.170.190.11">
    <property type="entry name" value="Molybdopterin biosynthesis moea protein, domain 3"/>
    <property type="match status" value="1"/>
</dbReference>
<dbReference type="CDD" id="cd00887">
    <property type="entry name" value="MoeA"/>
    <property type="match status" value="1"/>
</dbReference>
<name>A4JET0_BURVG</name>
<protein>
    <recommendedName>
        <fullName evidence="11">Molybdopterin molybdenumtransferase</fullName>
        <ecNumber evidence="11">2.10.1.1</ecNumber>
    </recommendedName>
</protein>
<proteinExistence type="inferred from homology"/>
<feature type="domain" description="MoaB/Mog" evidence="12">
    <location>
        <begin position="213"/>
        <end position="356"/>
    </location>
</feature>
<dbReference type="EC" id="2.10.1.1" evidence="11"/>
<keyword evidence="7 11" id="KW-0479">Metal-binding</keyword>
<dbReference type="FunFam" id="3.40.980.10:FF:000004">
    <property type="entry name" value="Molybdopterin molybdenumtransferase"/>
    <property type="match status" value="1"/>
</dbReference>
<evidence type="ECO:0000256" key="8">
    <source>
        <dbReference type="ARBA" id="ARBA00022842"/>
    </source>
</evidence>
<dbReference type="InterPro" id="IPR038987">
    <property type="entry name" value="MoeA-like"/>
</dbReference>
<dbReference type="Pfam" id="PF03454">
    <property type="entry name" value="MoeA_C"/>
    <property type="match status" value="1"/>
</dbReference>
<dbReference type="EMBL" id="CP000614">
    <property type="protein sequence ID" value="ABO54783.1"/>
    <property type="molecule type" value="Genomic_DNA"/>
</dbReference>
<evidence type="ECO:0000256" key="7">
    <source>
        <dbReference type="ARBA" id="ARBA00022723"/>
    </source>
</evidence>
<dbReference type="Gene3D" id="3.40.980.10">
    <property type="entry name" value="MoaB/Mog-like domain"/>
    <property type="match status" value="1"/>
</dbReference>
<dbReference type="InterPro" id="IPR005110">
    <property type="entry name" value="MoeA_linker/N"/>
</dbReference>
<evidence type="ECO:0000256" key="4">
    <source>
        <dbReference type="ARBA" id="ARBA00010763"/>
    </source>
</evidence>
<evidence type="ECO:0000256" key="5">
    <source>
        <dbReference type="ARBA" id="ARBA00022505"/>
    </source>
</evidence>
<dbReference type="Pfam" id="PF03453">
    <property type="entry name" value="MoeA_N"/>
    <property type="match status" value="1"/>
</dbReference>
<evidence type="ECO:0000256" key="9">
    <source>
        <dbReference type="ARBA" id="ARBA00023150"/>
    </source>
</evidence>
<comment type="catalytic activity">
    <reaction evidence="10">
        <text>adenylyl-molybdopterin + molybdate = Mo-molybdopterin + AMP + H(+)</text>
        <dbReference type="Rhea" id="RHEA:35047"/>
        <dbReference type="ChEBI" id="CHEBI:15378"/>
        <dbReference type="ChEBI" id="CHEBI:36264"/>
        <dbReference type="ChEBI" id="CHEBI:62727"/>
        <dbReference type="ChEBI" id="CHEBI:71302"/>
        <dbReference type="ChEBI" id="CHEBI:456215"/>
        <dbReference type="EC" id="2.10.1.1"/>
    </reaction>
</comment>
<comment type="pathway">
    <text evidence="3 11">Cofactor biosynthesis; molybdopterin biosynthesis.</text>
</comment>
<dbReference type="GO" id="GO:0061599">
    <property type="term" value="F:molybdopterin molybdotransferase activity"/>
    <property type="evidence" value="ECO:0007669"/>
    <property type="project" value="UniProtKB-UniRule"/>
</dbReference>
<dbReference type="eggNOG" id="COG0303">
    <property type="taxonomic scope" value="Bacteria"/>
</dbReference>
<dbReference type="InterPro" id="IPR005111">
    <property type="entry name" value="MoeA_C_domain_IV"/>
</dbReference>
<comment type="similarity">
    <text evidence="4 11">Belongs to the MoeA family.</text>
</comment>
<evidence type="ECO:0000256" key="3">
    <source>
        <dbReference type="ARBA" id="ARBA00005046"/>
    </source>
</evidence>
<dbReference type="PROSITE" id="PS01079">
    <property type="entry name" value="MOCF_BIOSYNTHESIS_2"/>
    <property type="match status" value="1"/>
</dbReference>
<keyword evidence="8 11" id="KW-0460">Magnesium</keyword>
<reference evidence="14" key="1">
    <citation type="submission" date="2007-03" db="EMBL/GenBank/DDBJ databases">
        <title>Complete sequence of chromosome 1 of Burkholderia vietnamiensis G4.</title>
        <authorList>
            <consortium name="US DOE Joint Genome Institute"/>
            <person name="Copeland A."/>
            <person name="Lucas S."/>
            <person name="Lapidus A."/>
            <person name="Barry K."/>
            <person name="Detter J.C."/>
            <person name="Glavina del Rio T."/>
            <person name="Hammon N."/>
            <person name="Israni S."/>
            <person name="Dalin E."/>
            <person name="Tice H."/>
            <person name="Pitluck S."/>
            <person name="Chain P."/>
            <person name="Malfatti S."/>
            <person name="Shin M."/>
            <person name="Vergez L."/>
            <person name="Schmutz J."/>
            <person name="Larimer F."/>
            <person name="Land M."/>
            <person name="Hauser L."/>
            <person name="Kyrpides N."/>
            <person name="Tiedje J."/>
            <person name="Richardson P."/>
        </authorList>
    </citation>
    <scope>NUCLEOTIDE SEQUENCE [LARGE SCALE GENOMIC DNA]</scope>
    <source>
        <strain evidence="14">G4 / LMG 22486</strain>
    </source>
</reference>
<dbReference type="GO" id="GO:0005829">
    <property type="term" value="C:cytosol"/>
    <property type="evidence" value="ECO:0007669"/>
    <property type="project" value="TreeGrafter"/>
</dbReference>
<keyword evidence="5 11" id="KW-0500">Molybdenum</keyword>
<dbReference type="Gene3D" id="2.40.340.10">
    <property type="entry name" value="MoeA, C-terminal, domain IV"/>
    <property type="match status" value="1"/>
</dbReference>
<gene>
    <name evidence="13" type="ordered locus">Bcep1808_1779</name>
</gene>
<comment type="cofactor">
    <cofactor evidence="1 11">
        <name>Mg(2+)</name>
        <dbReference type="ChEBI" id="CHEBI:18420"/>
    </cofactor>
</comment>
<dbReference type="Proteomes" id="UP000002287">
    <property type="component" value="Chromosome 1"/>
</dbReference>
<evidence type="ECO:0000256" key="11">
    <source>
        <dbReference type="RuleBase" id="RU365090"/>
    </source>
</evidence>
<dbReference type="Gene3D" id="3.90.105.10">
    <property type="entry name" value="Molybdopterin biosynthesis moea protein, domain 2"/>
    <property type="match status" value="1"/>
</dbReference>
<evidence type="ECO:0000313" key="14">
    <source>
        <dbReference type="Proteomes" id="UP000002287"/>
    </source>
</evidence>
<evidence type="ECO:0000256" key="1">
    <source>
        <dbReference type="ARBA" id="ARBA00001946"/>
    </source>
</evidence>
<dbReference type="UniPathway" id="UPA00344"/>
<dbReference type="PANTHER" id="PTHR10192:SF5">
    <property type="entry name" value="GEPHYRIN"/>
    <property type="match status" value="1"/>
</dbReference>
<dbReference type="KEGG" id="bvi:Bcep1808_1779"/>
<evidence type="ECO:0000256" key="2">
    <source>
        <dbReference type="ARBA" id="ARBA00002901"/>
    </source>
</evidence>
<accession>A4JET0</accession>
<sequence>MSVIPRAAAAASLQWRIEFQRSPLPSMSNPNPAAPRAPMLSTAEALAALLDAAKPLPGVETVATLDALGRVLAADVISPLDVPPMHTSAMDGYAVRVADLLHGERRLPVSQRIPAGHPAAPLVAGTAARIFTGATVPAGADAVVMQEQTSADGDAVEILHTPKAGEWITAQGADIRQGSVILPAGTRLTPQALGLAASVGCAQLPVVRRIRVAVFFTGDELTMPGEPLKPGAIYNSNRFTLRGLLERLGCHVTDYGIVPDSLAATRDTLREAARDHDVILTSGGVSVGDEDHVKPAVEAEGRLALWQIAMKPGKPLAFGAVRRGDACADAHFIGLPGNPVSSFVTFLLFVRPFLLRLSGVRDVAPRALSLRADFSQHKGDRRNEFLRARVNAAGGLDLFPNQSSAVLTSTVWGDGLIDNPPQHAISAGETVRFIPFSELLS</sequence>
<dbReference type="GO" id="GO:0046872">
    <property type="term" value="F:metal ion binding"/>
    <property type="evidence" value="ECO:0007669"/>
    <property type="project" value="UniProtKB-UniRule"/>
</dbReference>
<evidence type="ECO:0000259" key="12">
    <source>
        <dbReference type="SMART" id="SM00852"/>
    </source>
</evidence>
<dbReference type="SMART" id="SM00852">
    <property type="entry name" value="MoCF_biosynth"/>
    <property type="match status" value="1"/>
</dbReference>
<evidence type="ECO:0000256" key="10">
    <source>
        <dbReference type="ARBA" id="ARBA00047317"/>
    </source>
</evidence>
<dbReference type="SUPFAM" id="SSF63867">
    <property type="entry name" value="MoeA C-terminal domain-like"/>
    <property type="match status" value="1"/>
</dbReference>
<evidence type="ECO:0000256" key="6">
    <source>
        <dbReference type="ARBA" id="ARBA00022679"/>
    </source>
</evidence>
<keyword evidence="9 11" id="KW-0501">Molybdenum cofactor biosynthesis</keyword>
<comment type="function">
    <text evidence="2 11">Catalyzes the insertion of molybdate into adenylated molybdopterin with the concomitant release of AMP.</text>
</comment>
<keyword evidence="6 11" id="KW-0808">Transferase</keyword>
<dbReference type="GO" id="GO:0006777">
    <property type="term" value="P:Mo-molybdopterin cofactor biosynthetic process"/>
    <property type="evidence" value="ECO:0007669"/>
    <property type="project" value="UniProtKB-UniRule"/>
</dbReference>
<dbReference type="InterPro" id="IPR036688">
    <property type="entry name" value="MoeA_C_domain_IV_sf"/>
</dbReference>
<dbReference type="InterPro" id="IPR036135">
    <property type="entry name" value="MoeA_linker/N_sf"/>
</dbReference>
<dbReference type="NCBIfam" id="TIGR00177">
    <property type="entry name" value="molyb_syn"/>
    <property type="match status" value="1"/>
</dbReference>
<dbReference type="SUPFAM" id="SSF63882">
    <property type="entry name" value="MoeA N-terminal region -like"/>
    <property type="match status" value="1"/>
</dbReference>
<dbReference type="Pfam" id="PF00994">
    <property type="entry name" value="MoCF_biosynth"/>
    <property type="match status" value="1"/>
</dbReference>
<dbReference type="PANTHER" id="PTHR10192">
    <property type="entry name" value="MOLYBDOPTERIN BIOSYNTHESIS PROTEIN"/>
    <property type="match status" value="1"/>
</dbReference>
<evidence type="ECO:0000313" key="13">
    <source>
        <dbReference type="EMBL" id="ABO54783.1"/>
    </source>
</evidence>
<dbReference type="InterPro" id="IPR008284">
    <property type="entry name" value="MoCF_biosynth_CS"/>
</dbReference>
<dbReference type="AlphaFoldDB" id="A4JET0"/>
<dbReference type="InterPro" id="IPR001453">
    <property type="entry name" value="MoaB/Mog_dom"/>
</dbReference>
<dbReference type="SUPFAM" id="SSF53218">
    <property type="entry name" value="Molybdenum cofactor biosynthesis proteins"/>
    <property type="match status" value="1"/>
</dbReference>